<dbReference type="Proteomes" id="UP001189619">
    <property type="component" value="Chromosome"/>
</dbReference>
<reference evidence="2" key="1">
    <citation type="submission" date="2023-07" db="EMBL/GenBank/DDBJ databases">
        <authorList>
            <person name="Ivanov I."/>
            <person name="Teneva D."/>
            <person name="Stoikov I."/>
        </authorList>
    </citation>
    <scope>NUCLEOTIDE SEQUENCE</scope>
    <source>
        <strain evidence="2">4475</strain>
    </source>
</reference>
<keyword evidence="1" id="KW-1133">Transmembrane helix</keyword>
<feature type="transmembrane region" description="Helical" evidence="1">
    <location>
        <begin position="123"/>
        <end position="154"/>
    </location>
</feature>
<dbReference type="KEGG" id="bayd:BSPP4475_11130"/>
<feature type="transmembrane region" description="Helical" evidence="1">
    <location>
        <begin position="46"/>
        <end position="67"/>
    </location>
</feature>
<feature type="transmembrane region" description="Helical" evidence="1">
    <location>
        <begin position="12"/>
        <end position="30"/>
    </location>
</feature>
<keyword evidence="1" id="KW-0472">Membrane</keyword>
<accession>A0AA48MAW2</accession>
<evidence type="ECO:0000256" key="1">
    <source>
        <dbReference type="SAM" id="Phobius"/>
    </source>
</evidence>
<proteinExistence type="predicted"/>
<dbReference type="AlphaFoldDB" id="A0AA48MAW2"/>
<dbReference type="InterPro" id="IPR025918">
    <property type="entry name" value="YIEGIA"/>
</dbReference>
<evidence type="ECO:0000313" key="3">
    <source>
        <dbReference type="Proteomes" id="UP001189619"/>
    </source>
</evidence>
<organism evidence="2 3">
    <name type="scientific">Brevibacillus aydinogluensis</name>
    <dbReference type="NCBI Taxonomy" id="927786"/>
    <lineage>
        <taxon>Bacteria</taxon>
        <taxon>Bacillati</taxon>
        <taxon>Bacillota</taxon>
        <taxon>Bacilli</taxon>
        <taxon>Bacillales</taxon>
        <taxon>Paenibacillaceae</taxon>
        <taxon>Brevibacillus</taxon>
    </lineage>
</organism>
<keyword evidence="1" id="KW-0812">Transmembrane</keyword>
<evidence type="ECO:0000313" key="2">
    <source>
        <dbReference type="EMBL" id="CAJ1002869.1"/>
    </source>
</evidence>
<sequence length="303" mass="33525">MPMFRELLANEYIIPLTIGLSFGILCRLYLLRTDYRQYPTFPHGKIIHISLGVIASALGALAVPSLLKQDYTAVTFLTLAAQQFRDVRNMERTTLTEIDKRELVPRGGPYIEGIAMVFEGRNYLVIFTSLLTTFATVLFNWWGGCLVGIAALVISRLLKSGQTLGSIVEVQPADVRVEGKNLYVGDIYIMNVGLKEAQELIQKRGMGFILVPKDDNASVSIAHPGQRQAILHDVATQMGVFTDEGEPSLTPLVKRDLETGRLGVFLLPQVPSRERAKAVIEAVPILESVYRMPNEVQPVEQGG</sequence>
<keyword evidence="3" id="KW-1185">Reference proteome</keyword>
<dbReference type="Pfam" id="PF14045">
    <property type="entry name" value="YIEGIA"/>
    <property type="match status" value="1"/>
</dbReference>
<dbReference type="EMBL" id="OY569118">
    <property type="protein sequence ID" value="CAJ1002869.1"/>
    <property type="molecule type" value="Genomic_DNA"/>
</dbReference>
<gene>
    <name evidence="2" type="ORF">BSPP4475_11130</name>
</gene>
<name>A0AA48MAW2_9BACL</name>
<protein>
    <submittedName>
        <fullName evidence="2">YIEGIA protein</fullName>
    </submittedName>
</protein>